<comment type="caution">
    <text evidence="4">Lacks conserved residue(s) required for the propagation of feature annotation.</text>
</comment>
<dbReference type="InterPro" id="IPR045279">
    <property type="entry name" value="ARR-like"/>
</dbReference>
<evidence type="ECO:0000256" key="2">
    <source>
        <dbReference type="ARBA" id="ARBA00023015"/>
    </source>
</evidence>
<feature type="domain" description="Response regulatory" evidence="5">
    <location>
        <begin position="26"/>
        <end position="144"/>
    </location>
</feature>
<accession>A0AA39DA38</accession>
<evidence type="ECO:0000313" key="7">
    <source>
        <dbReference type="Proteomes" id="UP001168098"/>
    </source>
</evidence>
<keyword evidence="2" id="KW-0805">Transcription regulation</keyword>
<dbReference type="InterPro" id="IPR011006">
    <property type="entry name" value="CheY-like_superfamily"/>
</dbReference>
<proteinExistence type="predicted"/>
<evidence type="ECO:0000256" key="1">
    <source>
        <dbReference type="ARBA" id="ARBA00023012"/>
    </source>
</evidence>
<evidence type="ECO:0000256" key="3">
    <source>
        <dbReference type="ARBA" id="ARBA00023163"/>
    </source>
</evidence>
<dbReference type="InterPro" id="IPR001789">
    <property type="entry name" value="Sig_transdc_resp-reg_receiver"/>
</dbReference>
<reference evidence="6 7" key="1">
    <citation type="journal article" date="2023" name="BMC Biotechnol.">
        <title>Vitis rotundifolia cv Carlos genome sequencing.</title>
        <authorList>
            <person name="Huff M."/>
            <person name="Hulse-Kemp A."/>
            <person name="Scheffler B."/>
            <person name="Youngblood R."/>
            <person name="Simpson S."/>
            <person name="Babiker E."/>
            <person name="Staton M."/>
        </authorList>
    </citation>
    <scope>NUCLEOTIDE SEQUENCE [LARGE SCALE GENOMIC DNA]</scope>
    <source>
        <tissue evidence="6">Leaf</tissue>
    </source>
</reference>
<evidence type="ECO:0000313" key="6">
    <source>
        <dbReference type="EMBL" id="KAJ9677468.1"/>
    </source>
</evidence>
<dbReference type="GO" id="GO:0000160">
    <property type="term" value="P:phosphorelay signal transduction system"/>
    <property type="evidence" value="ECO:0007669"/>
    <property type="project" value="UniProtKB-KW"/>
</dbReference>
<dbReference type="Proteomes" id="UP001168098">
    <property type="component" value="Unassembled WGS sequence"/>
</dbReference>
<dbReference type="SUPFAM" id="SSF52172">
    <property type="entry name" value="CheY-like"/>
    <property type="match status" value="1"/>
</dbReference>
<gene>
    <name evidence="6" type="ORF">PVL29_022451</name>
</gene>
<dbReference type="PANTHER" id="PTHR43874:SF1">
    <property type="entry name" value="TWO-COMPONENT RESPONSE REGULATOR-LIKE APRR1"/>
    <property type="match status" value="1"/>
</dbReference>
<comment type="caution">
    <text evidence="6">The sequence shown here is derived from an EMBL/GenBank/DDBJ whole genome shotgun (WGS) entry which is preliminary data.</text>
</comment>
<dbReference type="Gene3D" id="3.40.50.2300">
    <property type="match status" value="1"/>
</dbReference>
<keyword evidence="7" id="KW-1185">Reference proteome</keyword>
<organism evidence="6 7">
    <name type="scientific">Vitis rotundifolia</name>
    <name type="common">Muscadine grape</name>
    <dbReference type="NCBI Taxonomy" id="103349"/>
    <lineage>
        <taxon>Eukaryota</taxon>
        <taxon>Viridiplantae</taxon>
        <taxon>Streptophyta</taxon>
        <taxon>Embryophyta</taxon>
        <taxon>Tracheophyta</taxon>
        <taxon>Spermatophyta</taxon>
        <taxon>Magnoliopsida</taxon>
        <taxon>eudicotyledons</taxon>
        <taxon>Gunneridae</taxon>
        <taxon>Pentapetalae</taxon>
        <taxon>rosids</taxon>
        <taxon>Vitales</taxon>
        <taxon>Vitaceae</taxon>
        <taxon>Viteae</taxon>
        <taxon>Vitis</taxon>
    </lineage>
</organism>
<dbReference type="AlphaFoldDB" id="A0AA39DA38"/>
<evidence type="ECO:0000259" key="5">
    <source>
        <dbReference type="PROSITE" id="PS50110"/>
    </source>
</evidence>
<name>A0AA39DA38_VITRO</name>
<dbReference type="SMART" id="SM00448">
    <property type="entry name" value="REC"/>
    <property type="match status" value="1"/>
</dbReference>
<protein>
    <recommendedName>
        <fullName evidence="5">Response regulatory domain-containing protein</fullName>
    </recommendedName>
</protein>
<dbReference type="PROSITE" id="PS50110">
    <property type="entry name" value="RESPONSE_REGULATORY"/>
    <property type="match status" value="1"/>
</dbReference>
<evidence type="ECO:0000256" key="4">
    <source>
        <dbReference type="PROSITE-ProRule" id="PRU00169"/>
    </source>
</evidence>
<dbReference type="Pfam" id="PF00072">
    <property type="entry name" value="Response_reg"/>
    <property type="match status" value="1"/>
</dbReference>
<dbReference type="GO" id="GO:0009736">
    <property type="term" value="P:cytokinin-activated signaling pathway"/>
    <property type="evidence" value="ECO:0007669"/>
    <property type="project" value="InterPro"/>
</dbReference>
<dbReference type="EMBL" id="JARBHA010000017">
    <property type="protein sequence ID" value="KAJ9677468.1"/>
    <property type="molecule type" value="Genomic_DNA"/>
</dbReference>
<keyword evidence="1" id="KW-0902">Two-component regulatory system</keyword>
<keyword evidence="3" id="KW-0804">Transcription</keyword>
<sequence>MARNEIGDGGSNSKSSDSFIDRSNVRILLCDNDTKSSDEIFTLLCGCSYQVTAVRSARQVIDALNAEGHDIDIILAEVDLPMTKGMKMLKYIMRDKELRRIPVIMMSAQDEVSVVVKCLRLGAADYLVKPLRTNELLNLWTHMWRRRRMVCIA</sequence>
<dbReference type="PANTHER" id="PTHR43874">
    <property type="entry name" value="TWO-COMPONENT RESPONSE REGULATOR"/>
    <property type="match status" value="1"/>
</dbReference>